<feature type="non-terminal residue" evidence="2">
    <location>
        <position position="1"/>
    </location>
</feature>
<dbReference type="AlphaFoldDB" id="A0A6I1WYY9"/>
<gene>
    <name evidence="2" type="ORF">GHO28_27760</name>
</gene>
<keyword evidence="1" id="KW-0812">Transmembrane</keyword>
<sequence length="33" mass="3522">DSQIMLTVIAMLVALVALIQLGGDRLAKGLNKR</sequence>
<feature type="transmembrane region" description="Helical" evidence="1">
    <location>
        <begin position="6"/>
        <end position="23"/>
    </location>
</feature>
<proteinExistence type="predicted"/>
<keyword evidence="1" id="KW-1133">Transmembrane helix</keyword>
<comment type="caution">
    <text evidence="2">The sequence shown here is derived from an EMBL/GenBank/DDBJ whole genome shotgun (WGS) entry which is preliminary data.</text>
</comment>
<organism evidence="2 3">
    <name type="scientific">Pseudomonas helleri</name>
    <dbReference type="NCBI Taxonomy" id="1608996"/>
    <lineage>
        <taxon>Bacteria</taxon>
        <taxon>Pseudomonadati</taxon>
        <taxon>Pseudomonadota</taxon>
        <taxon>Gammaproteobacteria</taxon>
        <taxon>Pseudomonadales</taxon>
        <taxon>Pseudomonadaceae</taxon>
        <taxon>Pseudomonas</taxon>
    </lineage>
</organism>
<reference evidence="2 3" key="1">
    <citation type="submission" date="2019-10" db="EMBL/GenBank/DDBJ databases">
        <title>Evaluation of single-gene subtyping targets for Pseudomonas.</title>
        <authorList>
            <person name="Reichler S.J."/>
            <person name="Orsi R.H."/>
            <person name="Wiedmann M."/>
            <person name="Martin N.H."/>
            <person name="Murphy S.I."/>
        </authorList>
    </citation>
    <scope>NUCLEOTIDE SEQUENCE [LARGE SCALE GENOMIC DNA]</scope>
    <source>
        <strain evidence="2 3">FSL R10-1876</strain>
    </source>
</reference>
<evidence type="ECO:0000256" key="1">
    <source>
        <dbReference type="SAM" id="Phobius"/>
    </source>
</evidence>
<evidence type="ECO:0000313" key="3">
    <source>
        <dbReference type="Proteomes" id="UP000466863"/>
    </source>
</evidence>
<dbReference type="EMBL" id="WIVV01000358">
    <property type="protein sequence ID" value="MQU46256.1"/>
    <property type="molecule type" value="Genomic_DNA"/>
</dbReference>
<dbReference type="Proteomes" id="UP000466863">
    <property type="component" value="Unassembled WGS sequence"/>
</dbReference>
<accession>A0A6I1WYY9</accession>
<keyword evidence="1" id="KW-0472">Membrane</keyword>
<name>A0A6I1WYY9_9PSED</name>
<evidence type="ECO:0000313" key="2">
    <source>
        <dbReference type="EMBL" id="MQU46256.1"/>
    </source>
</evidence>
<protein>
    <submittedName>
        <fullName evidence="2">ABC transporter permease</fullName>
    </submittedName>
</protein>